<evidence type="ECO:0000313" key="4">
    <source>
        <dbReference type="Proteomes" id="UP000282818"/>
    </source>
</evidence>
<feature type="coiled-coil region" evidence="1">
    <location>
        <begin position="247"/>
        <end position="362"/>
    </location>
</feature>
<evidence type="ECO:0000256" key="1">
    <source>
        <dbReference type="SAM" id="Coils"/>
    </source>
</evidence>
<dbReference type="EMBL" id="SACQ01000001">
    <property type="protein sequence ID" value="RVU32810.1"/>
    <property type="molecule type" value="Genomic_DNA"/>
</dbReference>
<gene>
    <name evidence="3" type="ORF">EOE65_03915</name>
</gene>
<keyword evidence="1" id="KW-0175">Coiled coil</keyword>
<organism evidence="3 4">
    <name type="scientific">Neptunomonas marina</name>
    <dbReference type="NCBI Taxonomy" id="1815562"/>
    <lineage>
        <taxon>Bacteria</taxon>
        <taxon>Pseudomonadati</taxon>
        <taxon>Pseudomonadota</taxon>
        <taxon>Gammaproteobacteria</taxon>
        <taxon>Oceanospirillales</taxon>
        <taxon>Oceanospirillaceae</taxon>
        <taxon>Neptunomonas</taxon>
    </lineage>
</organism>
<comment type="caution">
    <text evidence="3">The sequence shown here is derived from an EMBL/GenBank/DDBJ whole genome shotgun (WGS) entry which is preliminary data.</text>
</comment>
<accession>A0A437QE60</accession>
<feature type="domain" description="KfrA N-terminal DNA-binding" evidence="2">
    <location>
        <begin position="3"/>
        <end position="143"/>
    </location>
</feature>
<dbReference type="InterPro" id="IPR021104">
    <property type="entry name" value="KfrA_DNA-bd_N"/>
</dbReference>
<dbReference type="Proteomes" id="UP000282818">
    <property type="component" value="Unassembled WGS sequence"/>
</dbReference>
<dbReference type="Gene3D" id="1.20.1170.10">
    <property type="match status" value="1"/>
</dbReference>
<keyword evidence="4" id="KW-1185">Reference proteome</keyword>
<protein>
    <submittedName>
        <fullName evidence="3">DNA-binding protein</fullName>
    </submittedName>
</protein>
<dbReference type="AlphaFoldDB" id="A0A437QE60"/>
<dbReference type="GO" id="GO:0003677">
    <property type="term" value="F:DNA binding"/>
    <property type="evidence" value="ECO:0007669"/>
    <property type="project" value="UniProtKB-KW"/>
</dbReference>
<proteinExistence type="predicted"/>
<name>A0A437QE60_9GAMM</name>
<evidence type="ECO:0000259" key="2">
    <source>
        <dbReference type="Pfam" id="PF11740"/>
    </source>
</evidence>
<dbReference type="Pfam" id="PF11740">
    <property type="entry name" value="KfrA_N"/>
    <property type="match status" value="1"/>
</dbReference>
<evidence type="ECO:0000313" key="3">
    <source>
        <dbReference type="EMBL" id="RVU32810.1"/>
    </source>
</evidence>
<feature type="coiled-coil region" evidence="1">
    <location>
        <begin position="102"/>
        <end position="221"/>
    </location>
</feature>
<keyword evidence="3" id="KW-0238">DNA-binding</keyword>
<sequence length="363" mass="42087">MKKQQIFDCADSILRSGELPSVESVAKRCGMETDEVVIDFAAWQSALPTRVRMSDQDDGMSPGVPEVITVAVSHIWQQAVDEARHHFERSEREVGVHEEESRRISDDTLNEVQQRRQELENRLREQGARLDELTTQNKALEAEVSVLKAGIASETTMLKQEEQIRSNLEHELNHLRKTHEDTKRTFDQRIKDEQRHTLEAVSKAEVDVRYYKNALEKLRDEVGKKESALTKDIHDLKGEIAKRDVKLETQVTQLRSQEDELKQFKHDAGNQSRELAKVNASLLSETNKTKRLQDRIQELETEIKRLNQKYLHATSDWSRRENVIRNSLKDKDDELIRAQARASSLEKRIIGQDEEIRRLNAKI</sequence>
<dbReference type="RefSeq" id="WP_127692978.1">
    <property type="nucleotide sequence ID" value="NZ_SACQ01000001.1"/>
</dbReference>
<reference evidence="3 4" key="1">
    <citation type="submission" date="2019-01" db="EMBL/GenBank/DDBJ databases">
        <authorList>
            <person name="Chen W.-M."/>
        </authorList>
    </citation>
    <scope>NUCLEOTIDE SEQUENCE [LARGE SCALE GENOMIC DNA]</scope>
    <source>
        <strain evidence="3 4">HPM-16</strain>
    </source>
</reference>